<dbReference type="KEGG" id="hir:HETIRDRAFT_168785"/>
<evidence type="ECO:0000313" key="2">
    <source>
        <dbReference type="EMBL" id="ETW82270.1"/>
    </source>
</evidence>
<keyword evidence="1" id="KW-0472">Membrane</keyword>
<protein>
    <submittedName>
        <fullName evidence="2">Uncharacterized protein</fullName>
    </submittedName>
</protein>
<dbReference type="GeneID" id="20668180"/>
<gene>
    <name evidence="2" type="ORF">HETIRDRAFT_168785</name>
</gene>
<feature type="transmembrane region" description="Helical" evidence="1">
    <location>
        <begin position="265"/>
        <end position="285"/>
    </location>
</feature>
<feature type="transmembrane region" description="Helical" evidence="1">
    <location>
        <begin position="109"/>
        <end position="129"/>
    </location>
</feature>
<accession>W4KAA1</accession>
<sequence>MNISESPEIIQDVGTVLLRDILQLVIISLFFGIYAVLVLCLIYSYSQGTIISRAKSYMFAATLLMFTGAAIIWLLSMIIVIQSIQDVLLLTDNQLLENKFPKINQETSILSVIQVIIQEVVALLGNIIIVWRAQTLWKTHYIMVFLKGTFIITTVILILNSITSSIGDERLQSWEFFSGVWIQIAQWGLELILNLVATILIAYKAWEYRQSIKAYLIKNKKTQIEIMLALLVESGIVYCGLWIFLIGSQFISIDSFTNQFDVMSLFFTGIYPTIIMIAVSLNNTVEEMSGISISKVHTSIQQELRDVENLVEAERSLKKLGKK</sequence>
<dbReference type="AlphaFoldDB" id="W4KAA1"/>
<keyword evidence="3" id="KW-1185">Reference proteome</keyword>
<dbReference type="RefSeq" id="XP_009546805.1">
    <property type="nucleotide sequence ID" value="XM_009548510.1"/>
</dbReference>
<feature type="transmembrane region" description="Helical" evidence="1">
    <location>
        <begin position="224"/>
        <end position="245"/>
    </location>
</feature>
<dbReference type="Proteomes" id="UP000030671">
    <property type="component" value="Unassembled WGS sequence"/>
</dbReference>
<dbReference type="InParanoid" id="W4KAA1"/>
<dbReference type="OrthoDB" id="2750727at2759"/>
<reference evidence="2 3" key="1">
    <citation type="journal article" date="2012" name="New Phytol.">
        <title>Insight into trade-off between wood decay and parasitism from the genome of a fungal forest pathogen.</title>
        <authorList>
            <person name="Olson A."/>
            <person name="Aerts A."/>
            <person name="Asiegbu F."/>
            <person name="Belbahri L."/>
            <person name="Bouzid O."/>
            <person name="Broberg A."/>
            <person name="Canback B."/>
            <person name="Coutinho P.M."/>
            <person name="Cullen D."/>
            <person name="Dalman K."/>
            <person name="Deflorio G."/>
            <person name="van Diepen L.T."/>
            <person name="Dunand C."/>
            <person name="Duplessis S."/>
            <person name="Durling M."/>
            <person name="Gonthier P."/>
            <person name="Grimwood J."/>
            <person name="Fossdal C.G."/>
            <person name="Hansson D."/>
            <person name="Henrissat B."/>
            <person name="Hietala A."/>
            <person name="Himmelstrand K."/>
            <person name="Hoffmeister D."/>
            <person name="Hogberg N."/>
            <person name="James T.Y."/>
            <person name="Karlsson M."/>
            <person name="Kohler A."/>
            <person name="Kues U."/>
            <person name="Lee Y.H."/>
            <person name="Lin Y.C."/>
            <person name="Lind M."/>
            <person name="Lindquist E."/>
            <person name="Lombard V."/>
            <person name="Lucas S."/>
            <person name="Lunden K."/>
            <person name="Morin E."/>
            <person name="Murat C."/>
            <person name="Park J."/>
            <person name="Raffaello T."/>
            <person name="Rouze P."/>
            <person name="Salamov A."/>
            <person name="Schmutz J."/>
            <person name="Solheim H."/>
            <person name="Stahlberg J."/>
            <person name="Velez H."/>
            <person name="de Vries R.P."/>
            <person name="Wiebenga A."/>
            <person name="Woodward S."/>
            <person name="Yakovlev I."/>
            <person name="Garbelotto M."/>
            <person name="Martin F."/>
            <person name="Grigoriev I.V."/>
            <person name="Stenlid J."/>
        </authorList>
    </citation>
    <scope>NUCLEOTIDE SEQUENCE [LARGE SCALE GENOMIC DNA]</scope>
    <source>
        <strain evidence="2 3">TC 32-1</strain>
    </source>
</reference>
<keyword evidence="1" id="KW-0812">Transmembrane</keyword>
<dbReference type="HOGENOM" id="CLU_044614_9_3_1"/>
<evidence type="ECO:0000313" key="3">
    <source>
        <dbReference type="Proteomes" id="UP000030671"/>
    </source>
</evidence>
<proteinExistence type="predicted"/>
<evidence type="ECO:0000256" key="1">
    <source>
        <dbReference type="SAM" id="Phobius"/>
    </source>
</evidence>
<dbReference type="EMBL" id="KI925458">
    <property type="protein sequence ID" value="ETW82270.1"/>
    <property type="molecule type" value="Genomic_DNA"/>
</dbReference>
<feature type="transmembrane region" description="Helical" evidence="1">
    <location>
        <begin position="141"/>
        <end position="160"/>
    </location>
</feature>
<feature type="transmembrane region" description="Helical" evidence="1">
    <location>
        <begin position="57"/>
        <end position="81"/>
    </location>
</feature>
<keyword evidence="1" id="KW-1133">Transmembrane helix</keyword>
<name>W4KAA1_HETIT</name>
<feature type="transmembrane region" description="Helical" evidence="1">
    <location>
        <begin position="180"/>
        <end position="203"/>
    </location>
</feature>
<organism evidence="2 3">
    <name type="scientific">Heterobasidion irregulare (strain TC 32-1)</name>
    <dbReference type="NCBI Taxonomy" id="747525"/>
    <lineage>
        <taxon>Eukaryota</taxon>
        <taxon>Fungi</taxon>
        <taxon>Dikarya</taxon>
        <taxon>Basidiomycota</taxon>
        <taxon>Agaricomycotina</taxon>
        <taxon>Agaricomycetes</taxon>
        <taxon>Russulales</taxon>
        <taxon>Bondarzewiaceae</taxon>
        <taxon>Heterobasidion</taxon>
        <taxon>Heterobasidion annosum species complex</taxon>
    </lineage>
</organism>
<feature type="transmembrane region" description="Helical" evidence="1">
    <location>
        <begin position="21"/>
        <end position="45"/>
    </location>
</feature>